<organism evidence="17 18">
    <name type="scientific">Laticauda laticaudata</name>
    <name type="common">Blue-ringed sea krait</name>
    <name type="synonym">Blue-lipped sea krait</name>
    <dbReference type="NCBI Taxonomy" id="8630"/>
    <lineage>
        <taxon>Eukaryota</taxon>
        <taxon>Metazoa</taxon>
        <taxon>Chordata</taxon>
        <taxon>Craniata</taxon>
        <taxon>Vertebrata</taxon>
        <taxon>Euteleostomi</taxon>
        <taxon>Lepidosauria</taxon>
        <taxon>Squamata</taxon>
        <taxon>Bifurcata</taxon>
        <taxon>Unidentata</taxon>
        <taxon>Episquamata</taxon>
        <taxon>Toxicofera</taxon>
        <taxon>Serpentes</taxon>
        <taxon>Colubroidea</taxon>
        <taxon>Elapidae</taxon>
        <taxon>Laticaudinae</taxon>
        <taxon>Laticauda</taxon>
    </lineage>
</organism>
<keyword evidence="9" id="KW-0496">Mitochondrion</keyword>
<gene>
    <name evidence="17" type="primary">MCAT</name>
</gene>
<evidence type="ECO:0000256" key="4">
    <source>
        <dbReference type="ARBA" id="ARBA00022516"/>
    </source>
</evidence>
<dbReference type="PANTHER" id="PTHR47170:SF2">
    <property type="entry name" value="MALONYL-COA:ACP TRANSACYLASE (MAT) DOMAIN-CONTAINING PROTEIN"/>
    <property type="match status" value="1"/>
</dbReference>
<dbReference type="PANTHER" id="PTHR47170">
    <property type="entry name" value="MALONYL-COA ACP TRANSACYLASE, ACP-BINDING"/>
    <property type="match status" value="1"/>
</dbReference>
<reference evidence="17" key="2">
    <citation type="submission" date="2025-09" db="UniProtKB">
        <authorList>
            <consortium name="Ensembl"/>
        </authorList>
    </citation>
    <scope>IDENTIFICATION</scope>
</reference>
<dbReference type="EC" id="2.3.1.39" evidence="3"/>
<sequence length="386" mass="43435">WVVLWRELLVENCALPPWCSSSFPPPPHEDLPKVLQLLENATVEVEEKTRKAQRAVPEETSVLLFPGQGSQFVGMGRGLLRYPNVRQLFRVAEAVLGYDLWSLCQDGPSARLHRTVHSQPAVFVCSLAAVEKLHHHFQKKKKFIQQLCCVAAAGFSIGEYAALVFAGAMDYAEALYAVKTRAEAMQEASEIIPSGMLSVIGRRDSDYKTACLEALEYCKTEGIEDPVCEVSNYLFPDSRVIAGHIQALEFLQKNSKKFSFARVKILPVSGAFHTRLMKSAMQPLSEALESITIQEPLISVYSNVDSKKYRQPEKIQHCLVEQLVSPVKWEQIMHTIYERNKGKKFPYTYEVGPGKQLGAILRSCNLKASKYYSNIEVSEDETNEET</sequence>
<proteinExistence type="inferred from homology"/>
<comment type="catalytic activity">
    <reaction evidence="11">
        <text>holo-[ACP] + malonyl-CoA = malonyl-[ACP] + CoA</text>
        <dbReference type="Rhea" id="RHEA:41792"/>
        <dbReference type="Rhea" id="RHEA-COMP:9623"/>
        <dbReference type="Rhea" id="RHEA-COMP:9685"/>
        <dbReference type="ChEBI" id="CHEBI:57287"/>
        <dbReference type="ChEBI" id="CHEBI:57384"/>
        <dbReference type="ChEBI" id="CHEBI:64479"/>
        <dbReference type="ChEBI" id="CHEBI:78449"/>
        <dbReference type="EC" id="2.3.1.39"/>
    </reaction>
    <physiologicalReaction direction="left-to-right" evidence="11">
        <dbReference type="Rhea" id="RHEA:41793"/>
    </physiologicalReaction>
</comment>
<evidence type="ECO:0000313" key="17">
    <source>
        <dbReference type="Ensembl" id="ENSLLTP00000011157.1"/>
    </source>
</evidence>
<evidence type="ECO:0000256" key="15">
    <source>
        <dbReference type="ARBA" id="ARBA00083656"/>
    </source>
</evidence>
<dbReference type="GO" id="GO:0005739">
    <property type="term" value="C:mitochondrion"/>
    <property type="evidence" value="ECO:0007669"/>
    <property type="project" value="UniProtKB-SubCell"/>
</dbReference>
<dbReference type="InterPro" id="IPR001227">
    <property type="entry name" value="Ac_transferase_dom_sf"/>
</dbReference>
<dbReference type="InterPro" id="IPR014043">
    <property type="entry name" value="Acyl_transferase_dom"/>
</dbReference>
<comment type="similarity">
    <text evidence="12">Belongs to the type II malonyltransferase family.</text>
</comment>
<protein>
    <recommendedName>
        <fullName evidence="13">Malonyl-CoA-acyl carrier protein transacylase, mitochondrial</fullName>
        <ecNumber evidence="3">2.3.1.39</ecNumber>
    </recommendedName>
    <alternativeName>
        <fullName evidence="15">Mitochondrial malonyltransferase</fullName>
    </alternativeName>
    <alternativeName>
        <fullName evidence="14">[Acyl-carrier-protein] malonyltransferase</fullName>
    </alternativeName>
</protein>
<dbReference type="SUPFAM" id="SSF55048">
    <property type="entry name" value="Probable ACP-binding domain of malonyl-CoA ACP transacylase"/>
    <property type="match status" value="1"/>
</dbReference>
<feature type="domain" description="Malonyl-CoA:ACP transacylase (MAT)" evidence="16">
    <location>
        <begin position="64"/>
        <end position="374"/>
    </location>
</feature>
<keyword evidence="8" id="KW-0443">Lipid metabolism</keyword>
<dbReference type="Pfam" id="PF00698">
    <property type="entry name" value="Acyl_transf_1"/>
    <property type="match status" value="1"/>
</dbReference>
<reference evidence="17" key="1">
    <citation type="submission" date="2025-08" db="UniProtKB">
        <authorList>
            <consortium name="Ensembl"/>
        </authorList>
    </citation>
    <scope>IDENTIFICATION</scope>
</reference>
<keyword evidence="6" id="KW-0276">Fatty acid metabolism</keyword>
<accession>A0A8C5WST1</accession>
<name>A0A8C5WST1_LATLA</name>
<dbReference type="SUPFAM" id="SSF52151">
    <property type="entry name" value="FabD/lysophospholipase-like"/>
    <property type="match status" value="1"/>
</dbReference>
<dbReference type="InterPro" id="IPR052760">
    <property type="entry name" value="Mitochondrial_malonyltrans"/>
</dbReference>
<comment type="subcellular location">
    <subcellularLocation>
        <location evidence="1">Mitochondrion</location>
    </subcellularLocation>
</comment>
<evidence type="ECO:0000256" key="9">
    <source>
        <dbReference type="ARBA" id="ARBA00023128"/>
    </source>
</evidence>
<evidence type="ECO:0000256" key="1">
    <source>
        <dbReference type="ARBA" id="ARBA00004173"/>
    </source>
</evidence>
<dbReference type="Gene3D" id="3.30.70.250">
    <property type="entry name" value="Malonyl-CoA ACP transacylase, ACP-binding"/>
    <property type="match status" value="1"/>
</dbReference>
<evidence type="ECO:0000256" key="10">
    <source>
        <dbReference type="ARBA" id="ARBA00023160"/>
    </source>
</evidence>
<evidence type="ECO:0000256" key="7">
    <source>
        <dbReference type="ARBA" id="ARBA00022946"/>
    </source>
</evidence>
<dbReference type="UniPathway" id="UPA00094"/>
<evidence type="ECO:0000259" key="16">
    <source>
        <dbReference type="SMART" id="SM00827"/>
    </source>
</evidence>
<dbReference type="GO" id="GO:0180026">
    <property type="term" value="P:mitochondrial small ribosomal subunit assembly"/>
    <property type="evidence" value="ECO:0007669"/>
    <property type="project" value="Ensembl"/>
</dbReference>
<evidence type="ECO:0000256" key="14">
    <source>
        <dbReference type="ARBA" id="ARBA00077751"/>
    </source>
</evidence>
<dbReference type="InterPro" id="IPR016035">
    <property type="entry name" value="Acyl_Trfase/lysoPLipase"/>
</dbReference>
<evidence type="ECO:0000256" key="8">
    <source>
        <dbReference type="ARBA" id="ARBA00023098"/>
    </source>
</evidence>
<dbReference type="InterPro" id="IPR016036">
    <property type="entry name" value="Malonyl_transacylase_ACP-bd"/>
</dbReference>
<dbReference type="FunFam" id="3.30.70.250:FF:000005">
    <property type="entry name" value="Malonyl-CoA-acyl carrier protein transacylase, mitochondrial"/>
    <property type="match status" value="1"/>
</dbReference>
<dbReference type="Gene3D" id="3.40.366.10">
    <property type="entry name" value="Malonyl-Coenzyme A Acyl Carrier Protein, domain 2"/>
    <property type="match status" value="1"/>
</dbReference>
<keyword evidence="5" id="KW-0808">Transferase</keyword>
<keyword evidence="10" id="KW-0275">Fatty acid biosynthesis</keyword>
<comment type="pathway">
    <text evidence="2">Lipid metabolism; fatty acid biosynthesis.</text>
</comment>
<dbReference type="SMART" id="SM00827">
    <property type="entry name" value="PKS_AT"/>
    <property type="match status" value="1"/>
</dbReference>
<dbReference type="Ensembl" id="ENSLLTT00000011595.1">
    <property type="protein sequence ID" value="ENSLLTP00000011157.1"/>
    <property type="gene ID" value="ENSLLTG00000008568.1"/>
</dbReference>
<evidence type="ECO:0000256" key="5">
    <source>
        <dbReference type="ARBA" id="ARBA00022679"/>
    </source>
</evidence>
<keyword evidence="4" id="KW-0444">Lipid biosynthesis</keyword>
<dbReference type="Proteomes" id="UP000694406">
    <property type="component" value="Unplaced"/>
</dbReference>
<evidence type="ECO:0000256" key="6">
    <source>
        <dbReference type="ARBA" id="ARBA00022832"/>
    </source>
</evidence>
<keyword evidence="7" id="KW-0809">Transit peptide</keyword>
<evidence type="ECO:0000256" key="12">
    <source>
        <dbReference type="ARBA" id="ARBA00061523"/>
    </source>
</evidence>
<evidence type="ECO:0000313" key="18">
    <source>
        <dbReference type="Proteomes" id="UP000694406"/>
    </source>
</evidence>
<dbReference type="GO" id="GO:0004314">
    <property type="term" value="F:[acyl-carrier-protein] S-malonyltransferase activity"/>
    <property type="evidence" value="ECO:0007669"/>
    <property type="project" value="UniProtKB-EC"/>
</dbReference>
<dbReference type="GeneTree" id="ENSGT00390000013715"/>
<evidence type="ECO:0000256" key="13">
    <source>
        <dbReference type="ARBA" id="ARBA00069490"/>
    </source>
</evidence>
<evidence type="ECO:0000256" key="3">
    <source>
        <dbReference type="ARBA" id="ARBA00013258"/>
    </source>
</evidence>
<evidence type="ECO:0000256" key="11">
    <source>
        <dbReference type="ARBA" id="ARBA00048404"/>
    </source>
</evidence>
<evidence type="ECO:0000256" key="2">
    <source>
        <dbReference type="ARBA" id="ARBA00005194"/>
    </source>
</evidence>
<dbReference type="AlphaFoldDB" id="A0A8C5WST1"/>
<keyword evidence="18" id="KW-1185">Reference proteome</keyword>
<dbReference type="GO" id="GO:0006633">
    <property type="term" value="P:fatty acid biosynthetic process"/>
    <property type="evidence" value="ECO:0007669"/>
    <property type="project" value="UniProtKB-UniPathway"/>
</dbReference>